<keyword evidence="4" id="KW-0053">Apoptosis</keyword>
<dbReference type="AlphaFoldDB" id="A0ABD1EA31"/>
<evidence type="ECO:0000256" key="5">
    <source>
        <dbReference type="ARBA" id="ARBA00022989"/>
    </source>
</evidence>
<dbReference type="CDD" id="cd06845">
    <property type="entry name" value="Bcl-2_like"/>
    <property type="match status" value="1"/>
</dbReference>
<keyword evidence="6 8" id="KW-0472">Membrane</keyword>
<dbReference type="Proteomes" id="UP001566132">
    <property type="component" value="Unassembled WGS sequence"/>
</dbReference>
<comment type="caution">
    <text evidence="10">The sequence shown here is derived from an EMBL/GenBank/DDBJ whole genome shotgun (WGS) entry which is preliminary data.</text>
</comment>
<evidence type="ECO:0000256" key="4">
    <source>
        <dbReference type="ARBA" id="ARBA00022703"/>
    </source>
</evidence>
<evidence type="ECO:0000256" key="1">
    <source>
        <dbReference type="ARBA" id="ARBA00004167"/>
    </source>
</evidence>
<name>A0ABD1EA31_HYPHA</name>
<keyword evidence="5 8" id="KW-1133">Transmembrane helix</keyword>
<evidence type="ECO:0000256" key="3">
    <source>
        <dbReference type="ARBA" id="ARBA00022692"/>
    </source>
</evidence>
<dbReference type="PROSITE" id="PS50062">
    <property type="entry name" value="BCL2_FAMILY"/>
    <property type="match status" value="1"/>
</dbReference>
<dbReference type="Gene3D" id="1.10.437.10">
    <property type="entry name" value="Blc2-like"/>
    <property type="match status" value="1"/>
</dbReference>
<comment type="similarity">
    <text evidence="2">Belongs to the Bcl-2 family.</text>
</comment>
<dbReference type="GO" id="GO:0016020">
    <property type="term" value="C:membrane"/>
    <property type="evidence" value="ECO:0007669"/>
    <property type="project" value="UniProtKB-SubCell"/>
</dbReference>
<dbReference type="SMART" id="SM00337">
    <property type="entry name" value="BCL"/>
    <property type="match status" value="1"/>
</dbReference>
<dbReference type="Pfam" id="PF00452">
    <property type="entry name" value="Bcl-2"/>
    <property type="match status" value="1"/>
</dbReference>
<dbReference type="GO" id="GO:0006915">
    <property type="term" value="P:apoptotic process"/>
    <property type="evidence" value="ECO:0007669"/>
    <property type="project" value="UniProtKB-KW"/>
</dbReference>
<comment type="subcellular location">
    <subcellularLocation>
        <location evidence="1">Membrane</location>
        <topology evidence="1">Single-pass membrane protein</topology>
    </subcellularLocation>
</comment>
<dbReference type="EMBL" id="JBDJPC010000009">
    <property type="protein sequence ID" value="KAL1491489.1"/>
    <property type="molecule type" value="Genomic_DNA"/>
</dbReference>
<dbReference type="InterPro" id="IPR002475">
    <property type="entry name" value="Bcl2-like"/>
</dbReference>
<protein>
    <recommendedName>
        <fullName evidence="9">Bcl-2 Bcl-2 homology region 1-3 domain-containing protein</fullName>
    </recommendedName>
</protein>
<accession>A0ABD1EA31</accession>
<feature type="domain" description="Bcl-2 Bcl-2 homology region 1-3" evidence="9">
    <location>
        <begin position="129"/>
        <end position="229"/>
    </location>
</feature>
<evidence type="ECO:0000313" key="10">
    <source>
        <dbReference type="EMBL" id="KAL1491489.1"/>
    </source>
</evidence>
<dbReference type="InterPro" id="IPR036834">
    <property type="entry name" value="Bcl-2-like_sf"/>
</dbReference>
<evidence type="ECO:0000313" key="11">
    <source>
        <dbReference type="Proteomes" id="UP001566132"/>
    </source>
</evidence>
<proteinExistence type="inferred from homology"/>
<gene>
    <name evidence="10" type="ORF">ABEB36_012080</name>
</gene>
<organism evidence="10 11">
    <name type="scientific">Hypothenemus hampei</name>
    <name type="common">Coffee berry borer</name>
    <dbReference type="NCBI Taxonomy" id="57062"/>
    <lineage>
        <taxon>Eukaryota</taxon>
        <taxon>Metazoa</taxon>
        <taxon>Ecdysozoa</taxon>
        <taxon>Arthropoda</taxon>
        <taxon>Hexapoda</taxon>
        <taxon>Insecta</taxon>
        <taxon>Pterygota</taxon>
        <taxon>Neoptera</taxon>
        <taxon>Endopterygota</taxon>
        <taxon>Coleoptera</taxon>
        <taxon>Polyphaga</taxon>
        <taxon>Cucujiformia</taxon>
        <taxon>Curculionidae</taxon>
        <taxon>Scolytinae</taxon>
        <taxon>Hypothenemus</taxon>
    </lineage>
</organism>
<dbReference type="InterPro" id="IPR026298">
    <property type="entry name" value="Bcl-2_fam"/>
</dbReference>
<keyword evidence="11" id="KW-1185">Reference proteome</keyword>
<evidence type="ECO:0000256" key="7">
    <source>
        <dbReference type="SAM" id="MobiDB-lite"/>
    </source>
</evidence>
<dbReference type="PANTHER" id="PTHR11256:SF48">
    <property type="entry name" value="BCL-2-RELATED OVARIAN KILLER PROTEIN"/>
    <property type="match status" value="1"/>
</dbReference>
<dbReference type="PANTHER" id="PTHR11256">
    <property type="entry name" value="BCL-2 RELATED"/>
    <property type="match status" value="1"/>
</dbReference>
<keyword evidence="3 8" id="KW-0812">Transmembrane</keyword>
<evidence type="ECO:0000256" key="8">
    <source>
        <dbReference type="SAM" id="Phobius"/>
    </source>
</evidence>
<feature type="transmembrane region" description="Helical" evidence="8">
    <location>
        <begin position="248"/>
        <end position="270"/>
    </location>
</feature>
<reference evidence="10 11" key="1">
    <citation type="submission" date="2024-05" db="EMBL/GenBank/DDBJ databases">
        <title>Genetic variation in Jamaican populations of the coffee berry borer (Hypothenemus hampei).</title>
        <authorList>
            <person name="Errbii M."/>
            <person name="Myrie A."/>
        </authorList>
    </citation>
    <scope>NUCLEOTIDE SEQUENCE [LARGE SCALE GENOMIC DNA]</scope>
    <source>
        <strain evidence="10">JA-Hopewell-2020-01-JO</strain>
        <tissue evidence="10">Whole body</tissue>
    </source>
</reference>
<dbReference type="SUPFAM" id="SSF56854">
    <property type="entry name" value="Bcl-2 inhibitors of programmed cell death"/>
    <property type="match status" value="1"/>
</dbReference>
<evidence type="ECO:0000259" key="9">
    <source>
        <dbReference type="SMART" id="SM00337"/>
    </source>
</evidence>
<dbReference type="InterPro" id="IPR046371">
    <property type="entry name" value="Bcl-2_BH1-3"/>
</dbReference>
<sequence>MPDLKLPVGDDSLPKRPLTPSRTRRKLSIPISLPIQNDHQVAFRRRFSNVGDVVSRKLSTTIGWRAAIYNRPPEELMAIGRGLCTLYIRNKLKKSGLFNKKLGLTRVRSAIGSSLLGCSDTVREVFPALSCACQELERMYPKLYTNISRQTGPPPSESNVGILLPIGHHILRTEPNWGKIVAIYCIAGGLSVDYVRQGQSEHLHIILEDMTELLEDQIANWVHSSGGGWSGLIGHCRQMDQEVPLSEYLTIFGLVAVIFLIAYFVVKFCVRLGG</sequence>
<evidence type="ECO:0000256" key="6">
    <source>
        <dbReference type="ARBA" id="ARBA00023136"/>
    </source>
</evidence>
<feature type="region of interest" description="Disordered" evidence="7">
    <location>
        <begin position="1"/>
        <end position="21"/>
    </location>
</feature>
<evidence type="ECO:0000256" key="2">
    <source>
        <dbReference type="ARBA" id="ARBA00009458"/>
    </source>
</evidence>